<dbReference type="EMBL" id="QDDL01000005">
    <property type="protein sequence ID" value="PVZ68339.1"/>
    <property type="molecule type" value="Genomic_DNA"/>
</dbReference>
<keyword evidence="2" id="KW-0812">Transmembrane</keyword>
<dbReference type="AlphaFoldDB" id="A0A2V1GSG6"/>
<accession>A0A2V1GSG6</accession>
<dbReference type="SUPFAM" id="SSF49785">
    <property type="entry name" value="Galactose-binding domain-like"/>
    <property type="match status" value="1"/>
</dbReference>
<dbReference type="PANTHER" id="PTHR22946">
    <property type="entry name" value="DIENELACTONE HYDROLASE DOMAIN-CONTAINING PROTEIN-RELATED"/>
    <property type="match status" value="1"/>
</dbReference>
<dbReference type="GO" id="GO:0052689">
    <property type="term" value="F:carboxylic ester hydrolase activity"/>
    <property type="evidence" value="ECO:0007669"/>
    <property type="project" value="UniProtKB-ARBA"/>
</dbReference>
<dbReference type="GO" id="GO:0008239">
    <property type="term" value="F:dipeptidyl-peptidase activity"/>
    <property type="evidence" value="ECO:0007669"/>
    <property type="project" value="InterPro"/>
</dbReference>
<dbReference type="InterPro" id="IPR000383">
    <property type="entry name" value="Xaa-Pro-like_dom"/>
</dbReference>
<dbReference type="InterPro" id="IPR013736">
    <property type="entry name" value="Xaa-Pro_dipept_C"/>
</dbReference>
<dbReference type="PANTHER" id="PTHR22946:SF9">
    <property type="entry name" value="POLYKETIDE TRANSFERASE AF380"/>
    <property type="match status" value="1"/>
</dbReference>
<organism evidence="4 5">
    <name type="scientific">Pelagibaculum spongiae</name>
    <dbReference type="NCBI Taxonomy" id="2080658"/>
    <lineage>
        <taxon>Bacteria</taxon>
        <taxon>Pseudomonadati</taxon>
        <taxon>Pseudomonadota</taxon>
        <taxon>Gammaproteobacteria</taxon>
        <taxon>Oceanospirillales</taxon>
        <taxon>Pelagibaculum</taxon>
    </lineage>
</organism>
<name>A0A2V1GSG6_9GAMM</name>
<feature type="domain" description="Xaa-Pro dipeptidyl-peptidase C-terminal" evidence="3">
    <location>
        <begin position="308"/>
        <end position="536"/>
    </location>
</feature>
<dbReference type="Gene3D" id="3.40.50.1820">
    <property type="entry name" value="alpha/beta hydrolase"/>
    <property type="match status" value="1"/>
</dbReference>
<dbReference type="Proteomes" id="UP000244906">
    <property type="component" value="Unassembled WGS sequence"/>
</dbReference>
<dbReference type="Pfam" id="PF02129">
    <property type="entry name" value="Peptidase_S15"/>
    <property type="match status" value="1"/>
</dbReference>
<dbReference type="InterPro" id="IPR005674">
    <property type="entry name" value="CocE/Ser_esterase"/>
</dbReference>
<dbReference type="SUPFAM" id="SSF53474">
    <property type="entry name" value="alpha/beta-Hydrolases"/>
    <property type="match status" value="1"/>
</dbReference>
<evidence type="ECO:0000256" key="2">
    <source>
        <dbReference type="SAM" id="Phobius"/>
    </source>
</evidence>
<evidence type="ECO:0000259" key="3">
    <source>
        <dbReference type="SMART" id="SM00939"/>
    </source>
</evidence>
<evidence type="ECO:0000313" key="5">
    <source>
        <dbReference type="Proteomes" id="UP000244906"/>
    </source>
</evidence>
<reference evidence="4 5" key="1">
    <citation type="submission" date="2018-04" db="EMBL/GenBank/DDBJ databases">
        <title>Thalassorhabdus spongiae gen. nov., sp. nov., isolated from a marine sponge in South-West Iceland.</title>
        <authorList>
            <person name="Knobloch S."/>
            <person name="Daussin A."/>
            <person name="Johannsson R."/>
            <person name="Marteinsson V.T."/>
        </authorList>
    </citation>
    <scope>NUCLEOTIDE SEQUENCE [LARGE SCALE GENOMIC DNA]</scope>
    <source>
        <strain evidence="4 5">Hp12</strain>
    </source>
</reference>
<proteinExistence type="predicted"/>
<dbReference type="InterPro" id="IPR008979">
    <property type="entry name" value="Galactose-bd-like_sf"/>
</dbReference>
<dbReference type="SMART" id="SM00939">
    <property type="entry name" value="PepX_C"/>
    <property type="match status" value="1"/>
</dbReference>
<evidence type="ECO:0000313" key="4">
    <source>
        <dbReference type="EMBL" id="PVZ68339.1"/>
    </source>
</evidence>
<dbReference type="Pfam" id="PF08530">
    <property type="entry name" value="PepX_C"/>
    <property type="match status" value="1"/>
</dbReference>
<dbReference type="InterPro" id="IPR050261">
    <property type="entry name" value="FrsA_esterase"/>
</dbReference>
<dbReference type="Gene3D" id="2.60.120.260">
    <property type="entry name" value="Galactose-binding domain-like"/>
    <property type="match status" value="1"/>
</dbReference>
<dbReference type="InterPro" id="IPR029058">
    <property type="entry name" value="AB_hydrolase_fold"/>
</dbReference>
<evidence type="ECO:0000256" key="1">
    <source>
        <dbReference type="ARBA" id="ARBA00022801"/>
    </source>
</evidence>
<dbReference type="NCBIfam" id="TIGR00976">
    <property type="entry name" value="CocE_NonD"/>
    <property type="match status" value="1"/>
</dbReference>
<comment type="caution">
    <text evidence="4">The sequence shown here is derived from an EMBL/GenBank/DDBJ whole genome shotgun (WGS) entry which is preliminary data.</text>
</comment>
<keyword evidence="1" id="KW-0378">Hydrolase</keyword>
<feature type="transmembrane region" description="Helical" evidence="2">
    <location>
        <begin position="580"/>
        <end position="598"/>
    </location>
</feature>
<protein>
    <submittedName>
        <fullName evidence="4">Acyl esterase</fullName>
    </submittedName>
</protein>
<keyword evidence="2" id="KW-0472">Membrane</keyword>
<keyword evidence="2" id="KW-1133">Transmembrane helix</keyword>
<sequence length="612" mass="68271">MNRLMNINNNKKKHIHGLRLLISVALFFFCQISLAETNTKSLYSYQEDVVVTSADGIRLSANLRLPTSGQASYPAVIFFSSWALTEHQYEHPAAFLAKRGYIVLAINSRGFHTSEGTININSDQEMADASAAIDWLEQNTPVEVGNVSLAGISYGAGIALKAAALEPRVKTVIAMSGWASLYQSLYRHETPRTAWTDFLINSGKLTGNLSSEVKSNYQNLLNIQNVSETIAWADYRSPASYIDQLNQRNVPVFISNNFQDNLFQPNQMLDFYQQLTTPKHLELNQGLHGVGEGGAMAGIVNSLWVNAFNWLDYWQKGIDNGIMQQAAVVMELDSVPRVREGFSDWPVAMDQMQLALSHRENNEVAMMAPQRSSEGSVTIYSGRDSRASTGNMAIIGTVLDVFEIKPVTVDLSTLRTRHGIGWQTEPLLQTTKIRGITDVQLTITPSQPRVELVGYLYRINPKGIANLISHSPITLQEATPGERINIEFQLTATASNIAAGDRIGFALDTQDLLYQKVNEDFNIEIHLDQPSVSAISIPVIGSQYQPEPLPHFEPISMNKYLETFKSNQQDNSKTSSVKTGGGSFEIWLFLFFIGFYLLRKRLRTHWISFCMG</sequence>
<keyword evidence="5" id="KW-1185">Reference proteome</keyword>
<gene>
    <name evidence="4" type="ORF">DC094_13725</name>
</gene>